<dbReference type="Proteomes" id="UP000287853">
    <property type="component" value="Unassembled WGS sequence"/>
</dbReference>
<accession>A0A444J0Z8</accession>
<dbReference type="EMBL" id="MTKO01000049">
    <property type="protein sequence ID" value="RWX46837.1"/>
    <property type="molecule type" value="Genomic_DNA"/>
</dbReference>
<reference evidence="1 2" key="1">
    <citation type="submission" date="2017-01" db="EMBL/GenBank/DDBJ databases">
        <title>The cable genome- insights into the physiology and evolution of filamentous bacteria capable of sulfide oxidation via long distance electron transfer.</title>
        <authorList>
            <person name="Schreiber L."/>
            <person name="Bjerg J.T."/>
            <person name="Boggild A."/>
            <person name="Van De Vossenberg J."/>
            <person name="Meysman F."/>
            <person name="Nielsen L.P."/>
            <person name="Schramm A."/>
            <person name="Kjeldsen K.U."/>
        </authorList>
    </citation>
    <scope>NUCLEOTIDE SEQUENCE [LARGE SCALE GENOMIC DNA]</scope>
    <source>
        <strain evidence="1">MCF</strain>
    </source>
</reference>
<proteinExistence type="predicted"/>
<dbReference type="AlphaFoldDB" id="A0A444J0Z8"/>
<sequence>MEGRLPGTRIELRSEGGRVHNRETGDVFTEYVLGAEYGFANTVTLLGEYRFSDQDMNNQFAIQLGAQPAMLWACQLLLLTDFDDSSVLIAPSMTYSLSDEMTLSAGGFIATGNETEAFPEIGNRFFLRWFVHF</sequence>
<keyword evidence="2" id="KW-1185">Reference proteome</keyword>
<comment type="caution">
    <text evidence="1">The sequence shown here is derived from an EMBL/GenBank/DDBJ whole genome shotgun (WGS) entry which is preliminary data.</text>
</comment>
<organism evidence="1 2">
    <name type="scientific">Candidatus Electrothrix aarhusensis</name>
    <dbReference type="NCBI Taxonomy" id="1859131"/>
    <lineage>
        <taxon>Bacteria</taxon>
        <taxon>Pseudomonadati</taxon>
        <taxon>Thermodesulfobacteriota</taxon>
        <taxon>Desulfobulbia</taxon>
        <taxon>Desulfobulbales</taxon>
        <taxon>Desulfobulbaceae</taxon>
        <taxon>Candidatus Electrothrix</taxon>
    </lineage>
</organism>
<evidence type="ECO:0008006" key="3">
    <source>
        <dbReference type="Google" id="ProtNLM"/>
    </source>
</evidence>
<protein>
    <recommendedName>
        <fullName evidence="3">Porin</fullName>
    </recommendedName>
</protein>
<name>A0A444J0Z8_9BACT</name>
<evidence type="ECO:0000313" key="2">
    <source>
        <dbReference type="Proteomes" id="UP000287853"/>
    </source>
</evidence>
<evidence type="ECO:0000313" key="1">
    <source>
        <dbReference type="EMBL" id="RWX46837.1"/>
    </source>
</evidence>
<gene>
    <name evidence="1" type="ORF">H206_03582</name>
</gene>